<evidence type="ECO:0000256" key="2">
    <source>
        <dbReference type="SAM" id="Phobius"/>
    </source>
</evidence>
<feature type="domain" description="Ppx/GppA phosphatase C-terminal" evidence="4">
    <location>
        <begin position="330"/>
        <end position="473"/>
    </location>
</feature>
<dbReference type="Gene3D" id="3.30.420.150">
    <property type="entry name" value="Exopolyphosphatase. Domain 2"/>
    <property type="match status" value="1"/>
</dbReference>
<evidence type="ECO:0000259" key="4">
    <source>
        <dbReference type="Pfam" id="PF21447"/>
    </source>
</evidence>
<organism evidence="5 6">
    <name type="scientific">Selenomonas sputigena</name>
    <dbReference type="NCBI Taxonomy" id="69823"/>
    <lineage>
        <taxon>Bacteria</taxon>
        <taxon>Bacillati</taxon>
        <taxon>Bacillota</taxon>
        <taxon>Negativicutes</taxon>
        <taxon>Selenomonadales</taxon>
        <taxon>Selenomonadaceae</taxon>
        <taxon>Selenomonas</taxon>
    </lineage>
</organism>
<reference evidence="5 6" key="1">
    <citation type="submission" date="2023-04" db="EMBL/GenBank/DDBJ databases">
        <title>Genome Sequence of Selenomonas sputigena ATCC 33150.</title>
        <authorList>
            <person name="Miller D.P."/>
            <person name="Anvari S."/>
            <person name="Polson S.W."/>
            <person name="Macdonald M."/>
            <person name="Mcdowell J.V."/>
        </authorList>
    </citation>
    <scope>NUCLEOTIDE SEQUENCE [LARGE SCALE GENOMIC DNA]</scope>
    <source>
        <strain evidence="5 6">ATCC 33150</strain>
    </source>
</reference>
<dbReference type="Proteomes" id="UP001559623">
    <property type="component" value="Unassembled WGS sequence"/>
</dbReference>
<feature type="transmembrane region" description="Helical" evidence="2">
    <location>
        <begin position="5"/>
        <end position="27"/>
    </location>
</feature>
<sequence>MKKRFLYGVVHVGSVHTSLIIVSFASMEDVEIIERVRKATGFGEEVFRSGRLSFSSLSELCHILEGYRRLLADYGVEKVFAIGTSVLREAENRLGILDRIRIRTGFDVEVADMTQEIYYKFFALSHELLENAENFGDKPVLLLDITSGGLGLTGWQAGRLLFQQNVASGSLRILEHFSEKEREDLLFPAAVRDYIHAALSPLWPSIEHYGIRHLVLSGLEARTVASLLAPGQEGSYAFLAPEEFLGFVDSFGPMTPQKLMQRCKIPESRANLLLPTILLYDEVVRSTRVKGLFLMGTTFLQSYSAYQGARMAQLPCLAEQEGRTLQLARTTAEKYGSTPEHCKRVEDAAAQLFRALESEHGLKPRSLLLLRLAAILHETGKFINLRHYSRYSYEIILGTDFFGVSEKEKEIVANIAYYYNSANPGRKDNPYALLAHEQKIIMLKLCAILRLADALDQGHSGKIARFSARLEKEELRVAYVTEYDIPLIRWTFRRAADLFREVFGIAPLLEKA</sequence>
<accession>A0ABV3X7N2</accession>
<dbReference type="Gene3D" id="1.10.3210.10">
    <property type="entry name" value="Hypothetical protein af1432"/>
    <property type="match status" value="1"/>
</dbReference>
<dbReference type="Gene3D" id="3.30.420.40">
    <property type="match status" value="1"/>
</dbReference>
<dbReference type="InterPro" id="IPR003695">
    <property type="entry name" value="Ppx_GppA_N"/>
</dbReference>
<dbReference type="SUPFAM" id="SSF53067">
    <property type="entry name" value="Actin-like ATPase domain"/>
    <property type="match status" value="2"/>
</dbReference>
<dbReference type="PANTHER" id="PTHR30005:SF0">
    <property type="entry name" value="RETROGRADE REGULATION PROTEIN 2"/>
    <property type="match status" value="1"/>
</dbReference>
<dbReference type="SUPFAM" id="SSF109604">
    <property type="entry name" value="HD-domain/PDEase-like"/>
    <property type="match status" value="1"/>
</dbReference>
<dbReference type="Pfam" id="PF02541">
    <property type="entry name" value="Ppx-GppA"/>
    <property type="match status" value="1"/>
</dbReference>
<dbReference type="InterPro" id="IPR050273">
    <property type="entry name" value="GppA/Ppx_hydrolase"/>
</dbReference>
<evidence type="ECO:0000313" key="6">
    <source>
        <dbReference type="Proteomes" id="UP001559623"/>
    </source>
</evidence>
<evidence type="ECO:0000259" key="3">
    <source>
        <dbReference type="Pfam" id="PF02541"/>
    </source>
</evidence>
<dbReference type="RefSeq" id="WP_368847923.1">
    <property type="nucleotide sequence ID" value="NZ_CP194411.1"/>
</dbReference>
<comment type="caution">
    <text evidence="5">The sequence shown here is derived from an EMBL/GenBank/DDBJ whole genome shotgun (WGS) entry which is preliminary data.</text>
</comment>
<feature type="domain" description="Ppx/GppA phosphatase N-terminal" evidence="3">
    <location>
        <begin position="28"/>
        <end position="285"/>
    </location>
</feature>
<keyword evidence="2" id="KW-1133">Transmembrane helix</keyword>
<name>A0ABV3X7N2_9FIRM</name>
<keyword evidence="6" id="KW-1185">Reference proteome</keyword>
<keyword evidence="2" id="KW-0812">Transmembrane</keyword>
<keyword evidence="2" id="KW-0472">Membrane</keyword>
<dbReference type="PANTHER" id="PTHR30005">
    <property type="entry name" value="EXOPOLYPHOSPHATASE"/>
    <property type="match status" value="1"/>
</dbReference>
<evidence type="ECO:0000256" key="1">
    <source>
        <dbReference type="ARBA" id="ARBA00007125"/>
    </source>
</evidence>
<comment type="similarity">
    <text evidence="1">Belongs to the GppA/Ppx family.</text>
</comment>
<dbReference type="EMBL" id="JARVLH010000008">
    <property type="protein sequence ID" value="MEX5286206.1"/>
    <property type="molecule type" value="Genomic_DNA"/>
</dbReference>
<dbReference type="InterPro" id="IPR048950">
    <property type="entry name" value="Ppx_GppA_C"/>
</dbReference>
<protein>
    <submittedName>
        <fullName evidence="5">HD domain-containing protein</fullName>
    </submittedName>
</protein>
<gene>
    <name evidence="5" type="ORF">QCO44_11355</name>
</gene>
<evidence type="ECO:0000313" key="5">
    <source>
        <dbReference type="EMBL" id="MEX5286206.1"/>
    </source>
</evidence>
<dbReference type="InterPro" id="IPR043129">
    <property type="entry name" value="ATPase_NBD"/>
</dbReference>
<proteinExistence type="inferred from homology"/>
<dbReference type="Pfam" id="PF21447">
    <property type="entry name" value="Ppx-GppA_III"/>
    <property type="match status" value="1"/>
</dbReference>